<dbReference type="AlphaFoldDB" id="A0A0H3AAR5"/>
<keyword evidence="6 7" id="KW-0472">Membrane</keyword>
<evidence type="ECO:0000256" key="4">
    <source>
        <dbReference type="ARBA" id="ARBA00022692"/>
    </source>
</evidence>
<keyword evidence="9" id="KW-0012">Acyltransferase</keyword>
<dbReference type="HOGENOM" id="CLU_764468_0_0_7"/>
<feature type="transmembrane region" description="Helical" evidence="7">
    <location>
        <begin position="103"/>
        <end position="124"/>
    </location>
</feature>
<feature type="transmembrane region" description="Helical" evidence="7">
    <location>
        <begin position="202"/>
        <end position="220"/>
    </location>
</feature>
<dbReference type="GO" id="GO:0016413">
    <property type="term" value="F:O-acetyltransferase activity"/>
    <property type="evidence" value="ECO:0007669"/>
    <property type="project" value="TreeGrafter"/>
</dbReference>
<protein>
    <submittedName>
        <fullName evidence="9">Acyltransferase 3</fullName>
    </submittedName>
</protein>
<feature type="transmembrane region" description="Helical" evidence="7">
    <location>
        <begin position="144"/>
        <end position="165"/>
    </location>
</feature>
<dbReference type="PANTHER" id="PTHR40074:SF2">
    <property type="entry name" value="O-ACETYLTRANSFERASE WECH"/>
    <property type="match status" value="1"/>
</dbReference>
<accession>A0A0H3AAR5</accession>
<feature type="transmembrane region" description="Helical" evidence="7">
    <location>
        <begin position="61"/>
        <end position="83"/>
    </location>
</feature>
<dbReference type="GO" id="GO:0009246">
    <property type="term" value="P:enterobacterial common antigen biosynthetic process"/>
    <property type="evidence" value="ECO:0007669"/>
    <property type="project" value="TreeGrafter"/>
</dbReference>
<dbReference type="Pfam" id="PF01757">
    <property type="entry name" value="Acyl_transf_3"/>
    <property type="match status" value="1"/>
</dbReference>
<sequence length="362" mass="41147">MHGPSGHTRFCKHRNQHHYYHTTHHMKERIAYIDALKVIACFAVINLHCTSPWVSNFLGSPLWFVAMGNAVITHLAVPMFFMLAGAVIPERIDDIGQHYRKTLWRYVAPTLLSLVLYKILGILLLDQRDYLAGVFYNIGSNPGFHLWFMWIYIGYMVVLPVLVVIARDNTARNVFIYSGIFFVFIVPFIAQWFSIIFPVKNIIFTVYGLYFVTGHHLAVSPSRFKSITLLKWFSIAYIATYATATISSYDDTLYLAKFLTADSIFIFALTSIAFLLIKQTCNHQCSILTTLSKHTFNIYLLHVAFFLKPFSFLAFPSITLHGLAGSIFVTTPITFILCLCISVLLSIATRFVTKRARPGGLA</sequence>
<dbReference type="KEGG" id="dvl:Dvul_2465"/>
<feature type="transmembrane region" description="Helical" evidence="7">
    <location>
        <begin position="232"/>
        <end position="249"/>
    </location>
</feature>
<gene>
    <name evidence="9" type="ordered locus">Dvul_2465</name>
</gene>
<evidence type="ECO:0000313" key="9">
    <source>
        <dbReference type="EMBL" id="ABM29481.1"/>
    </source>
</evidence>
<dbReference type="PANTHER" id="PTHR40074">
    <property type="entry name" value="O-ACETYLTRANSFERASE WECH"/>
    <property type="match status" value="1"/>
</dbReference>
<keyword evidence="4 7" id="KW-0812">Transmembrane</keyword>
<evidence type="ECO:0000259" key="8">
    <source>
        <dbReference type="Pfam" id="PF01757"/>
    </source>
</evidence>
<dbReference type="InterPro" id="IPR002656">
    <property type="entry name" value="Acyl_transf_3_dom"/>
</dbReference>
<dbReference type="Proteomes" id="UP000009173">
    <property type="component" value="Chromosome"/>
</dbReference>
<evidence type="ECO:0000256" key="2">
    <source>
        <dbReference type="ARBA" id="ARBA00007400"/>
    </source>
</evidence>
<evidence type="ECO:0000256" key="3">
    <source>
        <dbReference type="ARBA" id="ARBA00022475"/>
    </source>
</evidence>
<comment type="similarity">
    <text evidence="2">Belongs to the acyltransferase 3 family.</text>
</comment>
<keyword evidence="5 7" id="KW-1133">Transmembrane helix</keyword>
<proteinExistence type="inferred from homology"/>
<feature type="transmembrane region" description="Helical" evidence="7">
    <location>
        <begin position="324"/>
        <end position="347"/>
    </location>
</feature>
<evidence type="ECO:0000256" key="7">
    <source>
        <dbReference type="SAM" id="Phobius"/>
    </source>
</evidence>
<evidence type="ECO:0000256" key="1">
    <source>
        <dbReference type="ARBA" id="ARBA00004651"/>
    </source>
</evidence>
<feature type="transmembrane region" description="Helical" evidence="7">
    <location>
        <begin position="35"/>
        <end position="55"/>
    </location>
</feature>
<evidence type="ECO:0000256" key="5">
    <source>
        <dbReference type="ARBA" id="ARBA00022989"/>
    </source>
</evidence>
<keyword evidence="3" id="KW-1003">Cell membrane</keyword>
<feature type="transmembrane region" description="Helical" evidence="7">
    <location>
        <begin position="255"/>
        <end position="277"/>
    </location>
</feature>
<comment type="subcellular location">
    <subcellularLocation>
        <location evidence="1">Cell membrane</location>
        <topology evidence="1">Multi-pass membrane protein</topology>
    </subcellularLocation>
</comment>
<reference evidence="10" key="1">
    <citation type="journal article" date="2009" name="Environ. Microbiol.">
        <title>Contribution of mobile genetic elements to Desulfovibrio vulgaris genome plasticity.</title>
        <authorList>
            <person name="Walker C.B."/>
            <person name="Stolyar S."/>
            <person name="Chivian D."/>
            <person name="Pinel N."/>
            <person name="Gabster J.A."/>
            <person name="Dehal P.S."/>
            <person name="He Z."/>
            <person name="Yang Z.K."/>
            <person name="Yen H.C."/>
            <person name="Zhou J."/>
            <person name="Wall J.D."/>
            <person name="Hazen T.C."/>
            <person name="Arkin A.P."/>
            <person name="Stahl D.A."/>
        </authorList>
    </citation>
    <scope>NUCLEOTIDE SEQUENCE [LARGE SCALE GENOMIC DNA]</scope>
    <source>
        <strain evidence="10">DP4</strain>
    </source>
</reference>
<dbReference type="GO" id="GO:0005886">
    <property type="term" value="C:plasma membrane"/>
    <property type="evidence" value="ECO:0007669"/>
    <property type="project" value="UniProtKB-SubCell"/>
</dbReference>
<keyword evidence="9" id="KW-0808">Transferase</keyword>
<feature type="transmembrane region" description="Helical" evidence="7">
    <location>
        <begin position="298"/>
        <end position="318"/>
    </location>
</feature>
<feature type="transmembrane region" description="Helical" evidence="7">
    <location>
        <begin position="174"/>
        <end position="196"/>
    </location>
</feature>
<evidence type="ECO:0000256" key="6">
    <source>
        <dbReference type="ARBA" id="ARBA00023136"/>
    </source>
</evidence>
<name>A0A0H3AAR5_NITV4</name>
<evidence type="ECO:0000313" key="10">
    <source>
        <dbReference type="Proteomes" id="UP000009173"/>
    </source>
</evidence>
<feature type="domain" description="Acyltransferase 3" evidence="8">
    <location>
        <begin position="30"/>
        <end position="348"/>
    </location>
</feature>
<dbReference type="EMBL" id="CP000527">
    <property type="protein sequence ID" value="ABM29481.1"/>
    <property type="molecule type" value="Genomic_DNA"/>
</dbReference>
<organism evidence="9 10">
    <name type="scientific">Nitratidesulfovibrio vulgaris (strain DP4)</name>
    <name type="common">Desulfovibrio vulgaris</name>
    <dbReference type="NCBI Taxonomy" id="391774"/>
    <lineage>
        <taxon>Bacteria</taxon>
        <taxon>Pseudomonadati</taxon>
        <taxon>Thermodesulfobacteriota</taxon>
        <taxon>Desulfovibrionia</taxon>
        <taxon>Desulfovibrionales</taxon>
        <taxon>Desulfovibrionaceae</taxon>
        <taxon>Nitratidesulfovibrio</taxon>
    </lineage>
</organism>